<dbReference type="AlphaFoldDB" id="A0A418W7J1"/>
<protein>
    <submittedName>
        <fullName evidence="1">N-formylglutamate deformylase</fullName>
        <ecNumber evidence="1">3.5.1.68</ecNumber>
    </submittedName>
</protein>
<evidence type="ECO:0000313" key="1">
    <source>
        <dbReference type="EMBL" id="RJF85973.1"/>
    </source>
</evidence>
<name>A0A418W7J1_9SPHN</name>
<keyword evidence="2" id="KW-1185">Reference proteome</keyword>
<dbReference type="Gene3D" id="3.40.630.40">
    <property type="entry name" value="Zn-dependent exopeptidases"/>
    <property type="match status" value="1"/>
</dbReference>
<dbReference type="SUPFAM" id="SSF53187">
    <property type="entry name" value="Zn-dependent exopeptidases"/>
    <property type="match status" value="1"/>
</dbReference>
<dbReference type="RefSeq" id="WP_119765243.1">
    <property type="nucleotide sequence ID" value="NZ_QYUM01000004.1"/>
</dbReference>
<keyword evidence="1" id="KW-0378">Hydrolase</keyword>
<proteinExistence type="predicted"/>
<dbReference type="EC" id="3.5.1.68" evidence="1"/>
<dbReference type="InterPro" id="IPR010247">
    <property type="entry name" value="HutG_amidohyd"/>
</dbReference>
<comment type="caution">
    <text evidence="1">The sequence shown here is derived from an EMBL/GenBank/DDBJ whole genome shotgun (WGS) entry which is preliminary data.</text>
</comment>
<dbReference type="EMBL" id="QYUM01000004">
    <property type="protein sequence ID" value="RJF85973.1"/>
    <property type="molecule type" value="Genomic_DNA"/>
</dbReference>
<gene>
    <name evidence="1" type="primary">hutG</name>
    <name evidence="1" type="ORF">D3876_19235</name>
</gene>
<sequence>MSTDWLTVVRGDAPLIVSVPHAGTHIPADIAAGLVSTALGEHDADLYVDRLYAFATDLGATVIRTAISRTAIDMNRDPSGASLYPGQATTGFCPIETFDGEALYKPGHEPDDAEIARRHDRYFAPYHAAIAGEIERLRSHHPRIVLYDAHSIRSHVSRLFDGELPQFNIGTNSGISCDPALAAAVEAVCDISGHSRVTNGRFKGGWITRHYGQPESGVHAIQMELAMRGYLDEAAPWPPAWDAIRAQPMQHILEQVLGACMDFATHNPPP</sequence>
<dbReference type="GO" id="GO:0050129">
    <property type="term" value="F:N-formylglutamate deformylase activity"/>
    <property type="evidence" value="ECO:0007669"/>
    <property type="project" value="UniProtKB-EC"/>
</dbReference>
<evidence type="ECO:0000313" key="2">
    <source>
        <dbReference type="Proteomes" id="UP000286100"/>
    </source>
</evidence>
<dbReference type="Proteomes" id="UP000286100">
    <property type="component" value="Unassembled WGS sequence"/>
</dbReference>
<organism evidence="1 2">
    <name type="scientific">Sphingomonas cavernae</name>
    <dbReference type="NCBI Taxonomy" id="2320861"/>
    <lineage>
        <taxon>Bacteria</taxon>
        <taxon>Pseudomonadati</taxon>
        <taxon>Pseudomonadota</taxon>
        <taxon>Alphaproteobacteria</taxon>
        <taxon>Sphingomonadales</taxon>
        <taxon>Sphingomonadaceae</taxon>
        <taxon>Sphingomonas</taxon>
    </lineage>
</organism>
<reference evidence="1 2" key="1">
    <citation type="submission" date="2018-09" db="EMBL/GenBank/DDBJ databases">
        <authorList>
            <person name="Zhu H."/>
        </authorList>
    </citation>
    <scope>NUCLEOTIDE SEQUENCE [LARGE SCALE GENOMIC DNA]</scope>
    <source>
        <strain evidence="1 2">K2R01-6</strain>
    </source>
</reference>
<accession>A0A418W7J1</accession>
<dbReference type="InterPro" id="IPR007709">
    <property type="entry name" value="N-FG_amidohydro"/>
</dbReference>
<dbReference type="NCBIfam" id="TIGR02017">
    <property type="entry name" value="hutG_amidohyd"/>
    <property type="match status" value="1"/>
</dbReference>
<dbReference type="Pfam" id="PF05013">
    <property type="entry name" value="FGase"/>
    <property type="match status" value="1"/>
</dbReference>
<dbReference type="OrthoDB" id="8716700at2"/>